<gene>
    <name evidence="2" type="ORF">B296_00044302</name>
</gene>
<comment type="caution">
    <text evidence="2">The sequence shown here is derived from an EMBL/GenBank/DDBJ whole genome shotgun (WGS) entry which is preliminary data.</text>
</comment>
<reference evidence="2 3" key="1">
    <citation type="journal article" date="2014" name="Agronomy (Basel)">
        <title>A Draft Genome Sequence for Ensete ventricosum, the Drought-Tolerant Tree Against Hunger.</title>
        <authorList>
            <person name="Harrison J."/>
            <person name="Moore K.A."/>
            <person name="Paszkiewicz K."/>
            <person name="Jones T."/>
            <person name="Grant M."/>
            <person name="Ambacheew D."/>
            <person name="Muzemil S."/>
            <person name="Studholme D.J."/>
        </authorList>
    </citation>
    <scope>NUCLEOTIDE SEQUENCE [LARGE SCALE GENOMIC DNA]</scope>
</reference>
<feature type="compositionally biased region" description="Low complexity" evidence="1">
    <location>
        <begin position="147"/>
        <end position="159"/>
    </location>
</feature>
<dbReference type="EMBL" id="AMZH03010331">
    <property type="protein sequence ID" value="RRT54952.1"/>
    <property type="molecule type" value="Genomic_DNA"/>
</dbReference>
<protein>
    <submittedName>
        <fullName evidence="2">Uncharacterized protein</fullName>
    </submittedName>
</protein>
<organism evidence="2 3">
    <name type="scientific">Ensete ventricosum</name>
    <name type="common">Abyssinian banana</name>
    <name type="synonym">Musa ensete</name>
    <dbReference type="NCBI Taxonomy" id="4639"/>
    <lineage>
        <taxon>Eukaryota</taxon>
        <taxon>Viridiplantae</taxon>
        <taxon>Streptophyta</taxon>
        <taxon>Embryophyta</taxon>
        <taxon>Tracheophyta</taxon>
        <taxon>Spermatophyta</taxon>
        <taxon>Magnoliopsida</taxon>
        <taxon>Liliopsida</taxon>
        <taxon>Zingiberales</taxon>
        <taxon>Musaceae</taxon>
        <taxon>Ensete</taxon>
    </lineage>
</organism>
<evidence type="ECO:0000313" key="2">
    <source>
        <dbReference type="EMBL" id="RRT54952.1"/>
    </source>
</evidence>
<evidence type="ECO:0000313" key="3">
    <source>
        <dbReference type="Proteomes" id="UP000287651"/>
    </source>
</evidence>
<name>A0A426YTA3_ENSVE</name>
<evidence type="ECO:0000256" key="1">
    <source>
        <dbReference type="SAM" id="MobiDB-lite"/>
    </source>
</evidence>
<feature type="compositionally biased region" description="Basic residues" evidence="1">
    <location>
        <begin position="121"/>
        <end position="145"/>
    </location>
</feature>
<dbReference type="AlphaFoldDB" id="A0A426YTA3"/>
<accession>A0A426YTA3</accession>
<feature type="region of interest" description="Disordered" evidence="1">
    <location>
        <begin position="85"/>
        <end position="159"/>
    </location>
</feature>
<sequence length="159" mass="17480">MMVPAVGKQGKGRSLGWKEVPRVAIGGAALTVGNEGDGRQRHRQSLRGALEQYLQRSHLQAAATIERRRNAQIWREERSIRIVIPGSANSSRDRRDRGRISTGCRTARSGQTRCSPGRPSFRVRRCARRRPRRGTLCRAGPRRSKGAAAVAQAAMGDGT</sequence>
<dbReference type="Proteomes" id="UP000287651">
    <property type="component" value="Unassembled WGS sequence"/>
</dbReference>
<proteinExistence type="predicted"/>